<dbReference type="Gene3D" id="2.130.10.10">
    <property type="entry name" value="YVTN repeat-like/Quinoprotein amine dehydrogenase"/>
    <property type="match status" value="2"/>
</dbReference>
<dbReference type="AlphaFoldDB" id="A0AAN7LJX5"/>
<comment type="caution">
    <text evidence="5">The sequence shown here is derived from an EMBL/GenBank/DDBJ whole genome shotgun (WGS) entry which is preliminary data.</text>
</comment>
<evidence type="ECO:0000256" key="3">
    <source>
        <dbReference type="PROSITE-ProRule" id="PRU00221"/>
    </source>
</evidence>
<dbReference type="Pfam" id="PF00400">
    <property type="entry name" value="WD40"/>
    <property type="match status" value="3"/>
</dbReference>
<dbReference type="InterPro" id="IPR036322">
    <property type="entry name" value="WD40_repeat_dom_sf"/>
</dbReference>
<organism evidence="5 6">
    <name type="scientific">Trapa natans</name>
    <name type="common">Water chestnut</name>
    <dbReference type="NCBI Taxonomy" id="22666"/>
    <lineage>
        <taxon>Eukaryota</taxon>
        <taxon>Viridiplantae</taxon>
        <taxon>Streptophyta</taxon>
        <taxon>Embryophyta</taxon>
        <taxon>Tracheophyta</taxon>
        <taxon>Spermatophyta</taxon>
        <taxon>Magnoliopsida</taxon>
        <taxon>eudicotyledons</taxon>
        <taxon>Gunneridae</taxon>
        <taxon>Pentapetalae</taxon>
        <taxon>rosids</taxon>
        <taxon>malvids</taxon>
        <taxon>Myrtales</taxon>
        <taxon>Lythraceae</taxon>
        <taxon>Trapa</taxon>
    </lineage>
</organism>
<dbReference type="SUPFAM" id="SSF81383">
    <property type="entry name" value="F-box domain"/>
    <property type="match status" value="1"/>
</dbReference>
<keyword evidence="2" id="KW-0677">Repeat</keyword>
<keyword evidence="6" id="KW-1185">Reference proteome</keyword>
<reference evidence="5 6" key="1">
    <citation type="journal article" date="2023" name="Hortic Res">
        <title>Pangenome of water caltrop reveals structural variations and asymmetric subgenome divergence after allopolyploidization.</title>
        <authorList>
            <person name="Zhang X."/>
            <person name="Chen Y."/>
            <person name="Wang L."/>
            <person name="Yuan Y."/>
            <person name="Fang M."/>
            <person name="Shi L."/>
            <person name="Lu R."/>
            <person name="Comes H.P."/>
            <person name="Ma Y."/>
            <person name="Chen Y."/>
            <person name="Huang G."/>
            <person name="Zhou Y."/>
            <person name="Zheng Z."/>
            <person name="Qiu Y."/>
        </authorList>
    </citation>
    <scope>NUCLEOTIDE SEQUENCE [LARGE SCALE GENOMIC DNA]</scope>
    <source>
        <strain evidence="5">F231</strain>
    </source>
</reference>
<protein>
    <submittedName>
        <fullName evidence="5">Uncharacterized protein</fullName>
    </submittedName>
</protein>
<dbReference type="InterPro" id="IPR050505">
    <property type="entry name" value="WDR55/POC1"/>
</dbReference>
<dbReference type="PANTHER" id="PTHR44019:SF8">
    <property type="entry name" value="POC1 CENTRIOLAR PROTEIN HOMOLOG"/>
    <property type="match status" value="1"/>
</dbReference>
<dbReference type="InterPro" id="IPR020472">
    <property type="entry name" value="WD40_PAC1"/>
</dbReference>
<feature type="repeat" description="WD" evidence="3">
    <location>
        <begin position="267"/>
        <end position="309"/>
    </location>
</feature>
<evidence type="ECO:0000256" key="4">
    <source>
        <dbReference type="SAM" id="MobiDB-lite"/>
    </source>
</evidence>
<evidence type="ECO:0000313" key="6">
    <source>
        <dbReference type="Proteomes" id="UP001346149"/>
    </source>
</evidence>
<evidence type="ECO:0000256" key="1">
    <source>
        <dbReference type="ARBA" id="ARBA00022574"/>
    </source>
</evidence>
<evidence type="ECO:0000313" key="5">
    <source>
        <dbReference type="EMBL" id="KAK4784433.1"/>
    </source>
</evidence>
<dbReference type="InterPro" id="IPR036047">
    <property type="entry name" value="F-box-like_dom_sf"/>
</dbReference>
<feature type="repeat" description="WD" evidence="3">
    <location>
        <begin position="215"/>
        <end position="260"/>
    </location>
</feature>
<dbReference type="EMBL" id="JAXQNO010000014">
    <property type="protein sequence ID" value="KAK4784433.1"/>
    <property type="molecule type" value="Genomic_DNA"/>
</dbReference>
<dbReference type="InterPro" id="IPR001680">
    <property type="entry name" value="WD40_rpt"/>
</dbReference>
<proteinExistence type="predicted"/>
<dbReference type="Proteomes" id="UP001346149">
    <property type="component" value="Unassembled WGS sequence"/>
</dbReference>
<sequence length="517" mass="57182">MAISCNLTEPSTPGTSSESTGVSVSETSGANETTIADLDIDSLAHCTSYLSLLDISNMAMSCKFLERVAYSDLVWNRLYREKWPHLLPPCATSGVRVAYLDRISALQQFKFVDPLIADFYTVARPYQYILLDKNSMVLSQGSLIQVMKIDKFLNGRDFVVSLNDHKARVTCMRIFPLNETSLFRAETQSSENVLVSSSCDHSIRLWWKGTCHRCFRGHNGPVLSLSDKLLGDVSAKLLASGGEDGTVRLWSLGSGSKRGQQALKATFYGHEKPIKLVSVTEYKNSLLVSISTDSKIRVWDANASSAIRSSCCVGMTSVAGTPVNMKCHESLLYIASGSHVIAIDLRTMQKVSTLATSKSRICSFDIMPSKSSFCTGEDDKALLWDIRKNQGRMKTDPITELDRHVGPVIHLHMDSYKIVTGTQEDVNVNIWEAGTGFFSNSLSCCSPEEVGPCFGCSALAVDKYRIITAAYGKECGLLRLWDFKNAICPVSLYEDEHSSKFWGPQSSYSDDDDDRVW</sequence>
<dbReference type="PRINTS" id="PR00320">
    <property type="entry name" value="GPROTEINBRPT"/>
</dbReference>
<keyword evidence="1 3" id="KW-0853">WD repeat</keyword>
<dbReference type="PROSITE" id="PS50294">
    <property type="entry name" value="WD_REPEATS_REGION"/>
    <property type="match status" value="1"/>
</dbReference>
<dbReference type="InterPro" id="IPR015943">
    <property type="entry name" value="WD40/YVTN_repeat-like_dom_sf"/>
</dbReference>
<evidence type="ECO:0000256" key="2">
    <source>
        <dbReference type="ARBA" id="ARBA00022737"/>
    </source>
</evidence>
<name>A0AAN7LJX5_TRANT</name>
<gene>
    <name evidence="5" type="ORF">SAY86_018801</name>
</gene>
<dbReference type="SMART" id="SM00320">
    <property type="entry name" value="WD40"/>
    <property type="match status" value="5"/>
</dbReference>
<feature type="region of interest" description="Disordered" evidence="4">
    <location>
        <begin position="1"/>
        <end position="28"/>
    </location>
</feature>
<dbReference type="SUPFAM" id="SSF50978">
    <property type="entry name" value="WD40 repeat-like"/>
    <property type="match status" value="1"/>
</dbReference>
<dbReference type="PANTHER" id="PTHR44019">
    <property type="entry name" value="WD REPEAT-CONTAINING PROTEIN 55"/>
    <property type="match status" value="1"/>
</dbReference>
<accession>A0AAN7LJX5</accession>
<feature type="compositionally biased region" description="Low complexity" evidence="4">
    <location>
        <begin position="8"/>
        <end position="28"/>
    </location>
</feature>
<dbReference type="PROSITE" id="PS50082">
    <property type="entry name" value="WD_REPEATS_2"/>
    <property type="match status" value="2"/>
</dbReference>